<evidence type="ECO:0000256" key="1">
    <source>
        <dbReference type="ARBA" id="ARBA00022649"/>
    </source>
</evidence>
<evidence type="ECO:0000313" key="3">
    <source>
        <dbReference type="Proteomes" id="UP000077143"/>
    </source>
</evidence>
<dbReference type="KEGG" id="madi:A7U43_21615"/>
<dbReference type="EMBL" id="CP015596">
    <property type="protein sequence ID" value="ANE83135.1"/>
    <property type="molecule type" value="Genomic_DNA"/>
</dbReference>
<dbReference type="OrthoDB" id="560250at2"/>
<gene>
    <name evidence="2" type="ORF">A7U43_21615</name>
</gene>
<keyword evidence="1" id="KW-1277">Toxin-antitoxin system</keyword>
<evidence type="ECO:0008006" key="4">
    <source>
        <dbReference type="Google" id="ProtNLM"/>
    </source>
</evidence>
<dbReference type="STRING" id="1682113.A7U43_21615"/>
<dbReference type="AlphaFoldDB" id="A0A172UVT5"/>
<name>A0A172UVT5_9MYCO</name>
<sequence length="83" mass="9274">MGVHISNVRTEQLVRELARRTGLSQSAAVEMAVAAKLAELEATQRRSARRAEVSMLLSELDMSLAERKYVDQQDLYDDQGLPV</sequence>
<organism evidence="2 3">
    <name type="scientific">Mycobacterium adipatum</name>
    <dbReference type="NCBI Taxonomy" id="1682113"/>
    <lineage>
        <taxon>Bacteria</taxon>
        <taxon>Bacillati</taxon>
        <taxon>Actinomycetota</taxon>
        <taxon>Actinomycetes</taxon>
        <taxon>Mycobacteriales</taxon>
        <taxon>Mycobacteriaceae</taxon>
        <taxon>Mycobacterium</taxon>
    </lineage>
</organism>
<evidence type="ECO:0000313" key="2">
    <source>
        <dbReference type="EMBL" id="ANE83135.1"/>
    </source>
</evidence>
<dbReference type="Proteomes" id="UP000077143">
    <property type="component" value="Chromosome"/>
</dbReference>
<keyword evidence="3" id="KW-1185">Reference proteome</keyword>
<proteinExistence type="predicted"/>
<dbReference type="Pfam" id="PF07704">
    <property type="entry name" value="PSK_trans_fac"/>
    <property type="match status" value="1"/>
</dbReference>
<reference evidence="2 3" key="1">
    <citation type="submission" date="2016-05" db="EMBL/GenBank/DDBJ databases">
        <title>Complete genome sequence of a phthalic acid esters degrading Mycobacterium sp. YC-RL4.</title>
        <authorList>
            <person name="Ren L."/>
            <person name="Fan S."/>
            <person name="Ruth N."/>
            <person name="Jia Y."/>
            <person name="Wang J."/>
            <person name="Qiao C."/>
        </authorList>
    </citation>
    <scope>NUCLEOTIDE SEQUENCE [LARGE SCALE GENOMIC DNA]</scope>
    <source>
        <strain evidence="2 3">YC-RL4</strain>
    </source>
</reference>
<accession>A0A172UVT5</accession>
<dbReference type="InterPro" id="IPR011660">
    <property type="entry name" value="VapB-like"/>
</dbReference>
<protein>
    <recommendedName>
        <fullName evidence="4">Antitoxin</fullName>
    </recommendedName>
</protein>